<dbReference type="Pfam" id="PF00082">
    <property type="entry name" value="Peptidase_S8"/>
    <property type="match status" value="1"/>
</dbReference>
<organism evidence="12 13">
    <name type="scientific">Dyella tabacisoli</name>
    <dbReference type="NCBI Taxonomy" id="2282381"/>
    <lineage>
        <taxon>Bacteria</taxon>
        <taxon>Pseudomonadati</taxon>
        <taxon>Pseudomonadota</taxon>
        <taxon>Gammaproteobacteria</taxon>
        <taxon>Lysobacterales</taxon>
        <taxon>Rhodanobacteraceae</taxon>
        <taxon>Dyella</taxon>
    </lineage>
</organism>
<comment type="similarity">
    <text evidence="2 9">Belongs to the peptidase S8 family.</text>
</comment>
<keyword evidence="13" id="KW-1185">Reference proteome</keyword>
<feature type="active site" description="Charge relay system" evidence="9">
    <location>
        <position position="221"/>
    </location>
</feature>
<evidence type="ECO:0000313" key="12">
    <source>
        <dbReference type="EMBL" id="RDD80046.1"/>
    </source>
</evidence>
<dbReference type="GO" id="GO:0004252">
    <property type="term" value="F:serine-type endopeptidase activity"/>
    <property type="evidence" value="ECO:0007669"/>
    <property type="project" value="UniProtKB-UniRule"/>
</dbReference>
<dbReference type="FunFam" id="3.40.50.200:FF:000022">
    <property type="entry name" value="Extracellular protease"/>
    <property type="match status" value="1"/>
</dbReference>
<keyword evidence="4 9" id="KW-0645">Protease</keyword>
<evidence type="ECO:0000256" key="2">
    <source>
        <dbReference type="ARBA" id="ARBA00011073"/>
    </source>
</evidence>
<dbReference type="InterPro" id="IPR015500">
    <property type="entry name" value="Peptidase_S8_subtilisin-rel"/>
</dbReference>
<feature type="signal peptide" evidence="10">
    <location>
        <begin position="1"/>
        <end position="24"/>
    </location>
</feature>
<evidence type="ECO:0000256" key="4">
    <source>
        <dbReference type="ARBA" id="ARBA00022670"/>
    </source>
</evidence>
<feature type="domain" description="Peptidase S8/S53" evidence="11">
    <location>
        <begin position="212"/>
        <end position="522"/>
    </location>
</feature>
<dbReference type="InterPro" id="IPR050131">
    <property type="entry name" value="Peptidase_S8_subtilisin-like"/>
</dbReference>
<sequence>MKNGFQMKLLAASVLLIIAVTAEANDDVHSGQSSSASTYDLSPLQDGKTYRGFIITYKDGSTERGNASTAVQNVSAAISRARRTMPNGIRAHGALTSKAPGLQYGHKLASGADLVRTERVLSDVEASAIIKQIADDPAVAFVEPEYMLHAVDDAVEPDAVATFTAPNDPHFSVYQWDYVAADGTGFFDKQLNALVANWGGANIQKAWSLADGAGVVIASLDTGVTNHPDLNLALANAGYDFLSDHTVSGRAVDGRAPGGWDTGDWTTSNQCGDGGAAENSSWHGTHVFGTAGGQLTNNGVGMAGTAFNAQVVPVRVLGHCGGSNADIADAITWASGGHVDGVPDNTHPANVISMSLGGSGECPAESVLGSAISGAIGRGVAVVVAAGNENQDVATSSPANCAGVVAVASTGITGQRAFYSNYGSGITLAAPGGGVYRNDASDGDQATTGSIWSAINEGTTTPAAAGYGAMAGTSQATPHVAGAVALMQSYRLSLGQALLTPAQVTSILKSSAATSHVSSDQPIGAGILDAYKAVQMAGSQRW</sequence>
<evidence type="ECO:0000256" key="10">
    <source>
        <dbReference type="SAM" id="SignalP"/>
    </source>
</evidence>
<dbReference type="PANTHER" id="PTHR43806:SF11">
    <property type="entry name" value="CEREVISIN-RELATED"/>
    <property type="match status" value="1"/>
</dbReference>
<proteinExistence type="inferred from homology"/>
<evidence type="ECO:0000256" key="9">
    <source>
        <dbReference type="PROSITE-ProRule" id="PRU01240"/>
    </source>
</evidence>
<evidence type="ECO:0000256" key="8">
    <source>
        <dbReference type="ARBA" id="ARBA00023145"/>
    </source>
</evidence>
<dbReference type="PROSITE" id="PS51892">
    <property type="entry name" value="SUBTILASE"/>
    <property type="match status" value="1"/>
</dbReference>
<dbReference type="GO" id="GO:0005576">
    <property type="term" value="C:extracellular region"/>
    <property type="evidence" value="ECO:0007669"/>
    <property type="project" value="UniProtKB-SubCell"/>
</dbReference>
<dbReference type="PROSITE" id="PS00138">
    <property type="entry name" value="SUBTILASE_SER"/>
    <property type="match status" value="1"/>
</dbReference>
<dbReference type="InterPro" id="IPR036852">
    <property type="entry name" value="Peptidase_S8/S53_dom_sf"/>
</dbReference>
<feature type="active site" description="Charge relay system" evidence="9">
    <location>
        <position position="474"/>
    </location>
</feature>
<dbReference type="RefSeq" id="WP_114847193.1">
    <property type="nucleotide sequence ID" value="NZ_JBHSPE010000025.1"/>
</dbReference>
<feature type="chain" id="PRO_5017074965" evidence="10">
    <location>
        <begin position="25"/>
        <end position="542"/>
    </location>
</feature>
<evidence type="ECO:0000256" key="3">
    <source>
        <dbReference type="ARBA" id="ARBA00022525"/>
    </source>
</evidence>
<dbReference type="EMBL" id="QQAH01000022">
    <property type="protein sequence ID" value="RDD80046.1"/>
    <property type="molecule type" value="Genomic_DNA"/>
</dbReference>
<dbReference type="GO" id="GO:0006508">
    <property type="term" value="P:proteolysis"/>
    <property type="evidence" value="ECO:0007669"/>
    <property type="project" value="UniProtKB-KW"/>
</dbReference>
<dbReference type="Proteomes" id="UP000253782">
    <property type="component" value="Unassembled WGS sequence"/>
</dbReference>
<comment type="caution">
    <text evidence="12">The sequence shown here is derived from an EMBL/GenBank/DDBJ whole genome shotgun (WGS) entry which is preliminary data.</text>
</comment>
<keyword evidence="7 9" id="KW-0720">Serine protease</keyword>
<dbReference type="PANTHER" id="PTHR43806">
    <property type="entry name" value="PEPTIDASE S8"/>
    <property type="match status" value="1"/>
</dbReference>
<gene>
    <name evidence="12" type="ORF">DVJ77_19430</name>
</gene>
<keyword evidence="5 10" id="KW-0732">Signal</keyword>
<comment type="subcellular location">
    <subcellularLocation>
        <location evidence="1">Secreted</location>
    </subcellularLocation>
</comment>
<protein>
    <submittedName>
        <fullName evidence="12">Protease</fullName>
    </submittedName>
</protein>
<name>A0A369UHL8_9GAMM</name>
<feature type="active site" description="Charge relay system" evidence="9">
    <location>
        <position position="283"/>
    </location>
</feature>
<evidence type="ECO:0000256" key="5">
    <source>
        <dbReference type="ARBA" id="ARBA00022729"/>
    </source>
</evidence>
<dbReference type="AlphaFoldDB" id="A0A369UHL8"/>
<dbReference type="SUPFAM" id="SSF52743">
    <property type="entry name" value="Subtilisin-like"/>
    <property type="match status" value="1"/>
</dbReference>
<dbReference type="InterPro" id="IPR023828">
    <property type="entry name" value="Peptidase_S8_Ser-AS"/>
</dbReference>
<evidence type="ECO:0000259" key="11">
    <source>
        <dbReference type="Pfam" id="PF00082"/>
    </source>
</evidence>
<accession>A0A369UHL8</accession>
<evidence type="ECO:0000256" key="6">
    <source>
        <dbReference type="ARBA" id="ARBA00022801"/>
    </source>
</evidence>
<evidence type="ECO:0000256" key="1">
    <source>
        <dbReference type="ARBA" id="ARBA00004613"/>
    </source>
</evidence>
<keyword evidence="6 9" id="KW-0378">Hydrolase</keyword>
<dbReference type="Gene3D" id="3.40.50.200">
    <property type="entry name" value="Peptidase S8/S53 domain"/>
    <property type="match status" value="1"/>
</dbReference>
<reference evidence="12 13" key="1">
    <citation type="submission" date="2018-07" db="EMBL/GenBank/DDBJ databases">
        <title>Dyella tabacisoli L4-6T, whole genome shotgun sequence.</title>
        <authorList>
            <person name="Zhou X.-K."/>
            <person name="Li W.-J."/>
            <person name="Duan Y.-Q."/>
        </authorList>
    </citation>
    <scope>NUCLEOTIDE SEQUENCE [LARGE SCALE GENOMIC DNA]</scope>
    <source>
        <strain evidence="12 13">L4-6</strain>
    </source>
</reference>
<evidence type="ECO:0000256" key="7">
    <source>
        <dbReference type="ARBA" id="ARBA00022825"/>
    </source>
</evidence>
<keyword evidence="3" id="KW-0964">Secreted</keyword>
<keyword evidence="8" id="KW-0865">Zymogen</keyword>
<dbReference type="InterPro" id="IPR000209">
    <property type="entry name" value="Peptidase_S8/S53_dom"/>
</dbReference>
<evidence type="ECO:0000313" key="13">
    <source>
        <dbReference type="Proteomes" id="UP000253782"/>
    </source>
</evidence>
<dbReference type="PRINTS" id="PR00723">
    <property type="entry name" value="SUBTILISIN"/>
</dbReference>
<dbReference type="OrthoDB" id="9790784at2"/>